<gene>
    <name evidence="1" type="ORF">IAD26_07140</name>
</gene>
<dbReference type="AlphaFoldDB" id="A0A9D1SRW3"/>
<comment type="caution">
    <text evidence="1">The sequence shown here is derived from an EMBL/GenBank/DDBJ whole genome shotgun (WGS) entry which is preliminary data.</text>
</comment>
<proteinExistence type="predicted"/>
<dbReference type="EMBL" id="DVOD01000052">
    <property type="protein sequence ID" value="HIU92889.1"/>
    <property type="molecule type" value="Genomic_DNA"/>
</dbReference>
<reference evidence="1" key="2">
    <citation type="journal article" date="2021" name="PeerJ">
        <title>Extensive microbial diversity within the chicken gut microbiome revealed by metagenomics and culture.</title>
        <authorList>
            <person name="Gilroy R."/>
            <person name="Ravi A."/>
            <person name="Getino M."/>
            <person name="Pursley I."/>
            <person name="Horton D.L."/>
            <person name="Alikhan N.F."/>
            <person name="Baker D."/>
            <person name="Gharbi K."/>
            <person name="Hall N."/>
            <person name="Watson M."/>
            <person name="Adriaenssens E.M."/>
            <person name="Foster-Nyarko E."/>
            <person name="Jarju S."/>
            <person name="Secka A."/>
            <person name="Antonio M."/>
            <person name="Oren A."/>
            <person name="Chaudhuri R.R."/>
            <person name="La Ragione R."/>
            <person name="Hildebrand F."/>
            <person name="Pallen M.J."/>
        </authorList>
    </citation>
    <scope>NUCLEOTIDE SEQUENCE</scope>
    <source>
        <strain evidence="1">CHK154-7741</strain>
    </source>
</reference>
<accession>A0A9D1SRW3</accession>
<organism evidence="1 2">
    <name type="scientific">Candidatus Limenecus avicola</name>
    <dbReference type="NCBI Taxonomy" id="2840847"/>
    <lineage>
        <taxon>Bacteria</taxon>
        <taxon>Bacillati</taxon>
        <taxon>Bacillota</taxon>
        <taxon>Clostridia</taxon>
        <taxon>Eubacteriales</taxon>
        <taxon>Clostridiaceae</taxon>
        <taxon>Clostridiaceae incertae sedis</taxon>
        <taxon>Candidatus Limenecus</taxon>
    </lineage>
</organism>
<sequence length="344" mass="38263">MGMAASQARYLSLTARKTNVEYEGQQVNQERTALANQSAGLFNQMLALEVPTPPSASDYSKTQYVFTDNQTTQKYTIDSIYKNPTPDENGDYKYTVSAYKNTTDILANRSSIVSQGQGTNRYTIAEDPSNPGTYTIQIGNNTAKTLIAPKQYTALTSKFQEADQKTNGGQDNITDDTYYFKFVDGNTEYYIPAASGEETFEQLMERGLASGSLPMYSAQSTAKSEYVTYNDAVMELAGDGTGRFKSITFTNENGNQVRCDLTQQTVQDDDAYDAAMETYTAKKSIYEKAVADINAQTTIIQQQDKTLELHLDQLDTEQQAIQTEMDAVKKVIDKNIEETFKTFA</sequence>
<evidence type="ECO:0000313" key="2">
    <source>
        <dbReference type="Proteomes" id="UP000886748"/>
    </source>
</evidence>
<name>A0A9D1SRW3_9CLOT</name>
<dbReference type="Proteomes" id="UP000886748">
    <property type="component" value="Unassembled WGS sequence"/>
</dbReference>
<evidence type="ECO:0000313" key="1">
    <source>
        <dbReference type="EMBL" id="HIU92889.1"/>
    </source>
</evidence>
<reference evidence="1" key="1">
    <citation type="submission" date="2020-10" db="EMBL/GenBank/DDBJ databases">
        <authorList>
            <person name="Gilroy R."/>
        </authorList>
    </citation>
    <scope>NUCLEOTIDE SEQUENCE</scope>
    <source>
        <strain evidence="1">CHK154-7741</strain>
    </source>
</reference>
<protein>
    <submittedName>
        <fullName evidence="1">Uncharacterized protein</fullName>
    </submittedName>
</protein>